<keyword evidence="2" id="KW-0560">Oxidoreductase</keyword>
<reference evidence="5" key="1">
    <citation type="journal article" date="2019" name="Int. J. Syst. Evol. Microbiol.">
        <title>The Global Catalogue of Microorganisms (GCM) 10K type strain sequencing project: providing services to taxonomists for standard genome sequencing and annotation.</title>
        <authorList>
            <consortium name="The Broad Institute Genomics Platform"/>
            <consortium name="The Broad Institute Genome Sequencing Center for Infectious Disease"/>
            <person name="Wu L."/>
            <person name="Ma J."/>
        </authorList>
    </citation>
    <scope>NUCLEOTIDE SEQUENCE [LARGE SCALE GENOMIC DNA]</scope>
    <source>
        <strain evidence="5">JCM 1490</strain>
    </source>
</reference>
<sequence>MRAIQVNEFGGPEVLRPADLPAPEAGPGEVLIDVEAADVIYLDTMLRQGWGGEYFPVEPPYVPGGGGAGWVVAVGEGVDPGWVGRRVAARCSAGYAEKVVTTVEDIVAVPGGVGSAEAAALVHDGVTALVLLRAGAIARGERVLVAAAAGGAGSLVVQLAHDAGAQLVAAARGDGKLALARELGARHGADYSEPGWPDRVRASLGGRGVDVAFDGAGGPLGLQVFETVADGGRFVTYGTSDGFTEIDPDVARRRRIRVTNALEGMPGKAEVRELLSTALDLVAQGRIRPVIGATFPLERAADAHASLAERTTVGKSLLFV</sequence>
<evidence type="ECO:0000313" key="4">
    <source>
        <dbReference type="EMBL" id="MFC7404129.1"/>
    </source>
</evidence>
<dbReference type="InterPro" id="IPR013154">
    <property type="entry name" value="ADH-like_N"/>
</dbReference>
<dbReference type="EMBL" id="JBHTCQ010000001">
    <property type="protein sequence ID" value="MFC7404129.1"/>
    <property type="molecule type" value="Genomic_DNA"/>
</dbReference>
<dbReference type="InterPro" id="IPR011032">
    <property type="entry name" value="GroES-like_sf"/>
</dbReference>
<evidence type="ECO:0000259" key="3">
    <source>
        <dbReference type="SMART" id="SM00829"/>
    </source>
</evidence>
<dbReference type="Pfam" id="PF13602">
    <property type="entry name" value="ADH_zinc_N_2"/>
    <property type="match status" value="1"/>
</dbReference>
<evidence type="ECO:0000256" key="1">
    <source>
        <dbReference type="ARBA" id="ARBA00022857"/>
    </source>
</evidence>
<evidence type="ECO:0000313" key="5">
    <source>
        <dbReference type="Proteomes" id="UP001596455"/>
    </source>
</evidence>
<dbReference type="SUPFAM" id="SSF50129">
    <property type="entry name" value="GroES-like"/>
    <property type="match status" value="1"/>
</dbReference>
<name>A0ABW2Q565_9MICO</name>
<dbReference type="Gene3D" id="3.40.50.720">
    <property type="entry name" value="NAD(P)-binding Rossmann-like Domain"/>
    <property type="match status" value="1"/>
</dbReference>
<gene>
    <name evidence="4" type="ORF">ACFQQL_03325</name>
</gene>
<evidence type="ECO:0000256" key="2">
    <source>
        <dbReference type="ARBA" id="ARBA00023002"/>
    </source>
</evidence>
<feature type="domain" description="Enoyl reductase (ER)" evidence="3">
    <location>
        <begin position="10"/>
        <end position="318"/>
    </location>
</feature>
<accession>A0ABW2Q565</accession>
<dbReference type="InterPro" id="IPR020843">
    <property type="entry name" value="ER"/>
</dbReference>
<dbReference type="Pfam" id="PF08240">
    <property type="entry name" value="ADH_N"/>
    <property type="match status" value="1"/>
</dbReference>
<keyword evidence="1" id="KW-0521">NADP</keyword>
<dbReference type="RefSeq" id="WP_382391234.1">
    <property type="nucleotide sequence ID" value="NZ_JBHTCQ010000001.1"/>
</dbReference>
<dbReference type="PANTHER" id="PTHR48106">
    <property type="entry name" value="QUINONE OXIDOREDUCTASE PIG3-RELATED"/>
    <property type="match status" value="1"/>
</dbReference>
<keyword evidence="5" id="KW-1185">Reference proteome</keyword>
<dbReference type="Gene3D" id="3.90.180.10">
    <property type="entry name" value="Medium-chain alcohol dehydrogenases, catalytic domain"/>
    <property type="match status" value="1"/>
</dbReference>
<dbReference type="InterPro" id="IPR036291">
    <property type="entry name" value="NAD(P)-bd_dom_sf"/>
</dbReference>
<organism evidence="4 5">
    <name type="scientific">Georgenia alba</name>
    <dbReference type="NCBI Taxonomy" id="2233858"/>
    <lineage>
        <taxon>Bacteria</taxon>
        <taxon>Bacillati</taxon>
        <taxon>Actinomycetota</taxon>
        <taxon>Actinomycetes</taxon>
        <taxon>Micrococcales</taxon>
        <taxon>Bogoriellaceae</taxon>
        <taxon>Georgenia</taxon>
    </lineage>
</organism>
<dbReference type="PANTHER" id="PTHR48106:SF18">
    <property type="entry name" value="QUINONE OXIDOREDUCTASE PIG3"/>
    <property type="match status" value="1"/>
</dbReference>
<dbReference type="Proteomes" id="UP001596455">
    <property type="component" value="Unassembled WGS sequence"/>
</dbReference>
<proteinExistence type="predicted"/>
<dbReference type="SMART" id="SM00829">
    <property type="entry name" value="PKS_ER"/>
    <property type="match status" value="1"/>
</dbReference>
<protein>
    <submittedName>
        <fullName evidence="4">Zinc-binding dehydrogenase</fullName>
    </submittedName>
</protein>
<comment type="caution">
    <text evidence="4">The sequence shown here is derived from an EMBL/GenBank/DDBJ whole genome shotgun (WGS) entry which is preliminary data.</text>
</comment>
<dbReference type="SUPFAM" id="SSF51735">
    <property type="entry name" value="NAD(P)-binding Rossmann-fold domains"/>
    <property type="match status" value="1"/>
</dbReference>